<name>A0ABW5FHC3_9BACL</name>
<evidence type="ECO:0000313" key="2">
    <source>
        <dbReference type="Proteomes" id="UP001597448"/>
    </source>
</evidence>
<dbReference type="RefSeq" id="WP_209990634.1">
    <property type="nucleotide sequence ID" value="NZ_JBHSVQ010000001.1"/>
</dbReference>
<evidence type="ECO:0000313" key="1">
    <source>
        <dbReference type="EMBL" id="MFD2413975.1"/>
    </source>
</evidence>
<keyword evidence="2" id="KW-1185">Reference proteome</keyword>
<reference evidence="2" key="1">
    <citation type="journal article" date="2019" name="Int. J. Syst. Evol. Microbiol.">
        <title>The Global Catalogue of Microorganisms (GCM) 10K type strain sequencing project: providing services to taxonomists for standard genome sequencing and annotation.</title>
        <authorList>
            <consortium name="The Broad Institute Genomics Platform"/>
            <consortium name="The Broad Institute Genome Sequencing Center for Infectious Disease"/>
            <person name="Wu L."/>
            <person name="Ma J."/>
        </authorList>
    </citation>
    <scope>NUCLEOTIDE SEQUENCE [LARGE SCALE GENOMIC DNA]</scope>
    <source>
        <strain evidence="2">CCM 8725</strain>
    </source>
</reference>
<proteinExistence type="predicted"/>
<sequence length="570" mass="64392">MSSQVYEKFTPLHNAKLVLGYLTSMVDAQEDNLPYWLVLPHKKPAEAAHCRVDDAELVGSWYEAIDAVRKMLKTEEGAAVQQSFYRHLMKSWGEHGLRFHEPYPWTHTNHSSFHEMGYILPALNRMLENDPGDGEAESRAAGLVRGMRSLVIERKVRTFWSGDYEEQEPLYEFPNDVYLKDGGFELSRHTGRGEQAIRNAIVLHSLVRRYEIAGDEAALDLATGIANHLLGPSRYFNYKMEFFGHVHSAGWVASGLVRLGRVTGKERYITAGKGIYDYIRSLSSSFGWVPEYAQWHPPHEEHCETCCIKDMIECANELILAGYEEYWEDMTLFARNQLVENQLKVTSYVVTDNTRPDEAGITYREIDQRMIGGFTGGSLVNSMSLSKFRSIAGCCVGMAPVALEIIWNRAVEFQNGMVIVNMPVDKETEEAAVTMSYPDQGHMSITVKQPCDVAVRVYDWMGQNLSMKINGAVCTPEREGNLLVIRSIGAGDTVELEHPLETVAVKETVRGEEYKVSWRGCDVVDIAPRGEHLRLYQRDLRIPKVYPTQADVHFTGATNYGPTQQTQGSK</sequence>
<organism evidence="1 2">
    <name type="scientific">Paenibacillus rhizoplanae</name>
    <dbReference type="NCBI Taxonomy" id="1917181"/>
    <lineage>
        <taxon>Bacteria</taxon>
        <taxon>Bacillati</taxon>
        <taxon>Bacillota</taxon>
        <taxon>Bacilli</taxon>
        <taxon>Bacillales</taxon>
        <taxon>Paenibacillaceae</taxon>
        <taxon>Paenibacillus</taxon>
    </lineage>
</organism>
<comment type="caution">
    <text evidence="1">The sequence shown here is derived from an EMBL/GenBank/DDBJ whole genome shotgun (WGS) entry which is preliminary data.</text>
</comment>
<dbReference type="Proteomes" id="UP001597448">
    <property type="component" value="Unassembled WGS sequence"/>
</dbReference>
<gene>
    <name evidence="1" type="ORF">ACFSX3_29315</name>
</gene>
<dbReference type="SUPFAM" id="SSF48208">
    <property type="entry name" value="Six-hairpin glycosidases"/>
    <property type="match status" value="1"/>
</dbReference>
<accession>A0ABW5FHC3</accession>
<protein>
    <submittedName>
        <fullName evidence="1">Beta-L-arabinofuranosidase domain-containing protein</fullName>
    </submittedName>
</protein>
<dbReference type="EMBL" id="JBHUKY010000078">
    <property type="protein sequence ID" value="MFD2413975.1"/>
    <property type="molecule type" value="Genomic_DNA"/>
</dbReference>
<dbReference type="InterPro" id="IPR008928">
    <property type="entry name" value="6-hairpin_glycosidase_sf"/>
</dbReference>